<organism evidence="4 5">
    <name type="scientific">Pichia kluyveri</name>
    <name type="common">Yeast</name>
    <dbReference type="NCBI Taxonomy" id="36015"/>
    <lineage>
        <taxon>Eukaryota</taxon>
        <taxon>Fungi</taxon>
        <taxon>Dikarya</taxon>
        <taxon>Ascomycota</taxon>
        <taxon>Saccharomycotina</taxon>
        <taxon>Pichiomycetes</taxon>
        <taxon>Pichiales</taxon>
        <taxon>Pichiaceae</taxon>
        <taxon>Pichia</taxon>
    </lineage>
</organism>
<feature type="compositionally biased region" description="Acidic residues" evidence="2">
    <location>
        <begin position="86"/>
        <end position="105"/>
    </location>
</feature>
<feature type="region of interest" description="Disordered" evidence="2">
    <location>
        <begin position="1"/>
        <end position="23"/>
    </location>
</feature>
<sequence length="366" mass="43679">MESQGVIDSREIRKEARRRGNSQRKVALDDFVLELPDIQRNDGNIDNIPILSPPRILEESEKRILDKHKEFVTRRISHMDDHIEYDNGDVESEDRDVNGDDDDSPPEVKHENKSKKLETNAKPKSKSKTLYIPSTGKMIKHSVFKEKRKNMRSRSIKLNYKRVPSNKAKLIYIDVISQMIKDYLRDSEVINKFIEEVNEGSRDKKKRKRRGNKEEESDNYKEIVNNCQNIIRDYFDRINEYFGSLIDLRLSNGLIRNDITRMNNEKNQLRNEIFQIRQERNKIGLEMKQTRDELQKLNIEYNNREALYKKLKNIQNGIEFNDDESKVDYDDIKYKIDRIEEMKINKLNVLNMIREINKQLEMRIEN</sequence>
<proteinExistence type="predicted"/>
<dbReference type="Proteomes" id="UP001378960">
    <property type="component" value="Unassembled WGS sequence"/>
</dbReference>
<keyword evidence="5" id="KW-1185">Reference proteome</keyword>
<reference evidence="4 5" key="1">
    <citation type="journal article" date="2023" name="Elife">
        <title>Identification of key yeast species and microbe-microbe interactions impacting larval growth of Drosophila in the wild.</title>
        <authorList>
            <person name="Mure A."/>
            <person name="Sugiura Y."/>
            <person name="Maeda R."/>
            <person name="Honda K."/>
            <person name="Sakurai N."/>
            <person name="Takahashi Y."/>
            <person name="Watada M."/>
            <person name="Katoh T."/>
            <person name="Gotoh A."/>
            <person name="Gotoh Y."/>
            <person name="Taniguchi I."/>
            <person name="Nakamura K."/>
            <person name="Hayashi T."/>
            <person name="Katayama T."/>
            <person name="Uemura T."/>
            <person name="Hattori Y."/>
        </authorList>
    </citation>
    <scope>NUCLEOTIDE SEQUENCE [LARGE SCALE GENOMIC DNA]</scope>
    <source>
        <strain evidence="4 5">PK-24</strain>
    </source>
</reference>
<evidence type="ECO:0000259" key="3">
    <source>
        <dbReference type="Pfam" id="PF20994"/>
    </source>
</evidence>
<protein>
    <recommendedName>
        <fullName evidence="3">Inner kinetochore subunit AME1 domain-containing protein</fullName>
    </recommendedName>
</protein>
<name>A0AAV5RB08_PICKL</name>
<dbReference type="InterPro" id="IPR048743">
    <property type="entry name" value="AME1"/>
</dbReference>
<evidence type="ECO:0000256" key="2">
    <source>
        <dbReference type="SAM" id="MobiDB-lite"/>
    </source>
</evidence>
<gene>
    <name evidence="4" type="ORF">DAPK24_053130</name>
</gene>
<feature type="coiled-coil region" evidence="1">
    <location>
        <begin position="252"/>
        <end position="314"/>
    </location>
</feature>
<feature type="region of interest" description="Disordered" evidence="2">
    <location>
        <begin position="82"/>
        <end position="129"/>
    </location>
</feature>
<evidence type="ECO:0000313" key="4">
    <source>
        <dbReference type="EMBL" id="GMM48715.1"/>
    </source>
</evidence>
<evidence type="ECO:0000256" key="1">
    <source>
        <dbReference type="SAM" id="Coils"/>
    </source>
</evidence>
<feature type="region of interest" description="Disordered" evidence="2">
    <location>
        <begin position="199"/>
        <end position="218"/>
    </location>
</feature>
<dbReference type="AlphaFoldDB" id="A0AAV5RB08"/>
<keyword evidence="1" id="KW-0175">Coiled coil</keyword>
<feature type="domain" description="Inner kinetochore subunit AME1" evidence="3">
    <location>
        <begin position="158"/>
        <end position="361"/>
    </location>
</feature>
<accession>A0AAV5RB08</accession>
<evidence type="ECO:0000313" key="5">
    <source>
        <dbReference type="Proteomes" id="UP001378960"/>
    </source>
</evidence>
<dbReference type="Pfam" id="PF20994">
    <property type="entry name" value="CENPU"/>
    <property type="match status" value="1"/>
</dbReference>
<feature type="compositionally biased region" description="Basic and acidic residues" evidence="2">
    <location>
        <begin position="106"/>
        <end position="121"/>
    </location>
</feature>
<dbReference type="EMBL" id="BTGB01000009">
    <property type="protein sequence ID" value="GMM48715.1"/>
    <property type="molecule type" value="Genomic_DNA"/>
</dbReference>
<comment type="caution">
    <text evidence="4">The sequence shown here is derived from an EMBL/GenBank/DDBJ whole genome shotgun (WGS) entry which is preliminary data.</text>
</comment>